<evidence type="ECO:0000313" key="2">
    <source>
        <dbReference type="EMBL" id="KAK0594381.1"/>
    </source>
</evidence>
<reference evidence="2" key="2">
    <citation type="submission" date="2023-06" db="EMBL/GenBank/DDBJ databases">
        <authorList>
            <person name="Swenson N.G."/>
            <person name="Wegrzyn J.L."/>
            <person name="Mcevoy S.L."/>
        </authorList>
    </citation>
    <scope>NUCLEOTIDE SEQUENCE</scope>
    <source>
        <strain evidence="2">NS2018</strain>
        <tissue evidence="2">Leaf</tissue>
    </source>
</reference>
<comment type="caution">
    <text evidence="2">The sequence shown here is derived from an EMBL/GenBank/DDBJ whole genome shotgun (WGS) entry which is preliminary data.</text>
</comment>
<evidence type="ECO:0000313" key="3">
    <source>
        <dbReference type="Proteomes" id="UP001168877"/>
    </source>
</evidence>
<keyword evidence="3" id="KW-1185">Reference proteome</keyword>
<accession>A0AA39SJV6</accession>
<dbReference type="EMBL" id="JAUESC010000057">
    <property type="protein sequence ID" value="KAK0594381.1"/>
    <property type="molecule type" value="Genomic_DNA"/>
</dbReference>
<organism evidence="2 3">
    <name type="scientific">Acer saccharum</name>
    <name type="common">Sugar maple</name>
    <dbReference type="NCBI Taxonomy" id="4024"/>
    <lineage>
        <taxon>Eukaryota</taxon>
        <taxon>Viridiplantae</taxon>
        <taxon>Streptophyta</taxon>
        <taxon>Embryophyta</taxon>
        <taxon>Tracheophyta</taxon>
        <taxon>Spermatophyta</taxon>
        <taxon>Magnoliopsida</taxon>
        <taxon>eudicotyledons</taxon>
        <taxon>Gunneridae</taxon>
        <taxon>Pentapetalae</taxon>
        <taxon>rosids</taxon>
        <taxon>malvids</taxon>
        <taxon>Sapindales</taxon>
        <taxon>Sapindaceae</taxon>
        <taxon>Hippocastanoideae</taxon>
        <taxon>Acereae</taxon>
        <taxon>Acer</taxon>
    </lineage>
</organism>
<name>A0AA39SJV6_ACESA</name>
<feature type="region of interest" description="Disordered" evidence="1">
    <location>
        <begin position="1"/>
        <end position="29"/>
    </location>
</feature>
<gene>
    <name evidence="2" type="ORF">LWI29_016579</name>
</gene>
<evidence type="ECO:0000256" key="1">
    <source>
        <dbReference type="SAM" id="MobiDB-lite"/>
    </source>
</evidence>
<dbReference type="Proteomes" id="UP001168877">
    <property type="component" value="Unassembled WGS sequence"/>
</dbReference>
<dbReference type="AlphaFoldDB" id="A0AA39SJV6"/>
<proteinExistence type="predicted"/>
<protein>
    <submittedName>
        <fullName evidence="2">Uncharacterized protein</fullName>
    </submittedName>
</protein>
<sequence length="29" mass="3219">MGLAGRCQERAGARGTPYGARCQPRSRRR</sequence>
<reference evidence="2" key="1">
    <citation type="journal article" date="2022" name="Plant J.">
        <title>Strategies of tolerance reflected in two North American maple genomes.</title>
        <authorList>
            <person name="McEvoy S.L."/>
            <person name="Sezen U.U."/>
            <person name="Trouern-Trend A."/>
            <person name="McMahon S.M."/>
            <person name="Schaberg P.G."/>
            <person name="Yang J."/>
            <person name="Wegrzyn J.L."/>
            <person name="Swenson N.G."/>
        </authorList>
    </citation>
    <scope>NUCLEOTIDE SEQUENCE</scope>
    <source>
        <strain evidence="2">NS2018</strain>
    </source>
</reference>
<feature type="non-terminal residue" evidence="2">
    <location>
        <position position="1"/>
    </location>
</feature>